<dbReference type="Pfam" id="PF00702">
    <property type="entry name" value="Hydrolase"/>
    <property type="match status" value="1"/>
</dbReference>
<organism evidence="1 2">
    <name type="scientific">Corynebacterium guangdongense</name>
    <dbReference type="NCBI Taxonomy" id="1783348"/>
    <lineage>
        <taxon>Bacteria</taxon>
        <taxon>Bacillati</taxon>
        <taxon>Actinomycetota</taxon>
        <taxon>Actinomycetes</taxon>
        <taxon>Mycobacteriales</taxon>
        <taxon>Corynebacteriaceae</taxon>
        <taxon>Corynebacterium</taxon>
    </lineage>
</organism>
<dbReference type="EMBL" id="JAVDXZ010000001">
    <property type="protein sequence ID" value="MDR7328357.1"/>
    <property type="molecule type" value="Genomic_DNA"/>
</dbReference>
<sequence length="219" mass="22929">MQTTDTILAGRTAILFDYNGTLADDENLLEIAYGQSLVKLGLAPLAEGEYWALLGKSDPDISAALLAARSAAVSVDELLAVVSEVYLEAYRRDPRIGESTVEMVEKLHAEGVRMGVVTGTLRALIEPALVEAGIRHLLDPIVTIEDVSVGKPDPAGFLLGAELMGRDPAGILVFEDSRAGVAAAHAAGMTPRGVGAATGLDDAFTSMEQVATLVLGRES</sequence>
<keyword evidence="1" id="KW-0413">Isomerase</keyword>
<protein>
    <submittedName>
        <fullName evidence="1">Beta-phosphoglucomutase</fullName>
        <ecNumber evidence="1">5.4.2.6</ecNumber>
    </submittedName>
</protein>
<evidence type="ECO:0000313" key="1">
    <source>
        <dbReference type="EMBL" id="MDR7328357.1"/>
    </source>
</evidence>
<reference evidence="1" key="1">
    <citation type="submission" date="2023-07" db="EMBL/GenBank/DDBJ databases">
        <title>Sequencing the genomes of 1000 actinobacteria strains.</title>
        <authorList>
            <person name="Klenk H.-P."/>
        </authorList>
    </citation>
    <scope>NUCLEOTIDE SEQUENCE</scope>
    <source>
        <strain evidence="1">DSM 107476</strain>
    </source>
</reference>
<gene>
    <name evidence="1" type="ORF">J2S39_000033</name>
</gene>
<proteinExistence type="predicted"/>
<dbReference type="EC" id="5.4.2.6" evidence="1"/>
<dbReference type="InterPro" id="IPR023198">
    <property type="entry name" value="PGP-like_dom2"/>
</dbReference>
<dbReference type="PANTHER" id="PTHR43434:SF1">
    <property type="entry name" value="PHOSPHOGLYCOLATE PHOSPHATASE"/>
    <property type="match status" value="1"/>
</dbReference>
<dbReference type="RefSeq" id="WP_290197097.1">
    <property type="nucleotide sequence ID" value="NZ_CP047654.1"/>
</dbReference>
<comment type="caution">
    <text evidence="1">The sequence shown here is derived from an EMBL/GenBank/DDBJ whole genome shotgun (WGS) entry which is preliminary data.</text>
</comment>
<keyword evidence="2" id="KW-1185">Reference proteome</keyword>
<dbReference type="SFLD" id="SFLDG01129">
    <property type="entry name" value="C1.5:_HAD__Beta-PGM__Phosphata"/>
    <property type="match status" value="1"/>
</dbReference>
<dbReference type="SFLD" id="SFLDS00003">
    <property type="entry name" value="Haloacid_Dehalogenase"/>
    <property type="match status" value="1"/>
</dbReference>
<dbReference type="InterPro" id="IPR023214">
    <property type="entry name" value="HAD_sf"/>
</dbReference>
<evidence type="ECO:0000313" key="2">
    <source>
        <dbReference type="Proteomes" id="UP001180840"/>
    </source>
</evidence>
<dbReference type="NCBIfam" id="TIGR01509">
    <property type="entry name" value="HAD-SF-IA-v3"/>
    <property type="match status" value="1"/>
</dbReference>
<dbReference type="InterPro" id="IPR036412">
    <property type="entry name" value="HAD-like_sf"/>
</dbReference>
<dbReference type="SUPFAM" id="SSF56784">
    <property type="entry name" value="HAD-like"/>
    <property type="match status" value="1"/>
</dbReference>
<dbReference type="InterPro" id="IPR006439">
    <property type="entry name" value="HAD-SF_hydro_IA"/>
</dbReference>
<dbReference type="PANTHER" id="PTHR43434">
    <property type="entry name" value="PHOSPHOGLYCOLATE PHOSPHATASE"/>
    <property type="match status" value="1"/>
</dbReference>
<dbReference type="InterPro" id="IPR050155">
    <property type="entry name" value="HAD-like_hydrolase_sf"/>
</dbReference>
<dbReference type="Proteomes" id="UP001180840">
    <property type="component" value="Unassembled WGS sequence"/>
</dbReference>
<dbReference type="GO" id="GO:0008801">
    <property type="term" value="F:beta-phosphoglucomutase activity"/>
    <property type="evidence" value="ECO:0007669"/>
    <property type="project" value="UniProtKB-EC"/>
</dbReference>
<dbReference type="CDD" id="cd07505">
    <property type="entry name" value="HAD_BPGM-like"/>
    <property type="match status" value="1"/>
</dbReference>
<dbReference type="Gene3D" id="1.10.150.240">
    <property type="entry name" value="Putative phosphatase, domain 2"/>
    <property type="match status" value="1"/>
</dbReference>
<dbReference type="Gene3D" id="3.40.50.1000">
    <property type="entry name" value="HAD superfamily/HAD-like"/>
    <property type="match status" value="1"/>
</dbReference>
<accession>A0ABU1ZTV2</accession>
<name>A0ABU1ZTV2_9CORY</name>